<proteinExistence type="predicted"/>
<reference evidence="1" key="1">
    <citation type="submission" date="2021-06" db="EMBL/GenBank/DDBJ databases">
        <authorList>
            <person name="Kallberg Y."/>
            <person name="Tangrot J."/>
            <person name="Rosling A."/>
        </authorList>
    </citation>
    <scope>NUCLEOTIDE SEQUENCE</scope>
    <source>
        <strain evidence="1">MA453B</strain>
    </source>
</reference>
<keyword evidence="2" id="KW-1185">Reference proteome</keyword>
<protein>
    <submittedName>
        <fullName evidence="1">5692_t:CDS:1</fullName>
    </submittedName>
</protein>
<name>A0A9N8WKP6_9GLOM</name>
<accession>A0A9N8WKP6</accession>
<dbReference type="EMBL" id="CAJVPY010000658">
    <property type="protein sequence ID" value="CAG8485817.1"/>
    <property type="molecule type" value="Genomic_DNA"/>
</dbReference>
<organism evidence="1 2">
    <name type="scientific">Dentiscutata erythropus</name>
    <dbReference type="NCBI Taxonomy" id="1348616"/>
    <lineage>
        <taxon>Eukaryota</taxon>
        <taxon>Fungi</taxon>
        <taxon>Fungi incertae sedis</taxon>
        <taxon>Mucoromycota</taxon>
        <taxon>Glomeromycotina</taxon>
        <taxon>Glomeromycetes</taxon>
        <taxon>Diversisporales</taxon>
        <taxon>Gigasporaceae</taxon>
        <taxon>Dentiscutata</taxon>
    </lineage>
</organism>
<evidence type="ECO:0000313" key="2">
    <source>
        <dbReference type="Proteomes" id="UP000789405"/>
    </source>
</evidence>
<dbReference type="Proteomes" id="UP000789405">
    <property type="component" value="Unassembled WGS sequence"/>
</dbReference>
<evidence type="ECO:0000313" key="1">
    <source>
        <dbReference type="EMBL" id="CAG8485817.1"/>
    </source>
</evidence>
<sequence>MLRILNSRLSDKTKGLYIKEKFWTANESIKSSPVNTQENLIDYDKFISKKYNTKEIVDICNNILYSDHNSNVQFELFDKDNTKEISDVNEDILYSDHNSDMQFELFDKDN</sequence>
<gene>
    <name evidence="1" type="ORF">DERYTH_LOCUS2159</name>
</gene>
<dbReference type="AlphaFoldDB" id="A0A9N8WKP6"/>
<comment type="caution">
    <text evidence="1">The sequence shown here is derived from an EMBL/GenBank/DDBJ whole genome shotgun (WGS) entry which is preliminary data.</text>
</comment>